<proteinExistence type="predicted"/>
<sequence length="540" mass="61233">MEAGRGTIPRGEPIALQAGRGQPYKGKKPFMRCDYCHKNGHLKENCFKLIGYPGDFKAKRQVVANNATGVLEHEQQTHMNGEKRASCDQVVGHFFIKDQYRQILNMLNKDTSVPQVNMVGITTSLMANCSNSELIVDCGTTHRIVASLDLLHSKTKLKGEQKEQVQLPTGERTDITHTGSAIILKDLEDLWSGRVREIGKEKKGSVQVNHEPFSADYDFLQQEDLKGIELASTSHLQKVVVPPIMDSIPTHGVDNGPTEEMHNGHFINEHTQGETNTTPSLHDIGARHIVPEVEPALTSEESRRSRRNVKETLWLKDYITQKKANGTTLYPLSDHLTYSKLSTSCQRFIAKISSPTKPQSFAETSKDKRWVEATELEIKALENNKTWEIVNLPKGKNIIGLKWVYQIKFKANGEVERFKDRLVAKGYNQKEGLNYHETFSLVAKMVIVRAVIIVATSKGWNIYQMDVHNAFLQGDLYEEVYMKLPQAFRRQGETKDCKLIKSLHGLKQASRQWNIKLIEALLDACYIQSLYDYSLSKKKK</sequence>
<evidence type="ECO:0000313" key="2">
    <source>
        <dbReference type="RefSeq" id="XP_075074566.1"/>
    </source>
</evidence>
<reference evidence="2" key="2">
    <citation type="submission" date="2025-08" db="UniProtKB">
        <authorList>
            <consortium name="RefSeq"/>
        </authorList>
    </citation>
    <scope>IDENTIFICATION</scope>
    <source>
        <tissue evidence="2">Leaf</tissue>
    </source>
</reference>
<protein>
    <submittedName>
        <fullName evidence="2">Uncharacterized protein LOC142162148</fullName>
    </submittedName>
</protein>
<evidence type="ECO:0000313" key="1">
    <source>
        <dbReference type="Proteomes" id="UP000790787"/>
    </source>
</evidence>
<dbReference type="RefSeq" id="XP_075074566.1">
    <property type="nucleotide sequence ID" value="XM_075218465.1"/>
</dbReference>
<name>A0AC58RPA6_TOBAC</name>
<accession>A0AC58RPA6</accession>
<organism evidence="1 2">
    <name type="scientific">Nicotiana tabacum</name>
    <name type="common">Common tobacco</name>
    <dbReference type="NCBI Taxonomy" id="4097"/>
    <lineage>
        <taxon>Eukaryota</taxon>
        <taxon>Viridiplantae</taxon>
        <taxon>Streptophyta</taxon>
        <taxon>Embryophyta</taxon>
        <taxon>Tracheophyta</taxon>
        <taxon>Spermatophyta</taxon>
        <taxon>Magnoliopsida</taxon>
        <taxon>eudicotyledons</taxon>
        <taxon>Gunneridae</taxon>
        <taxon>Pentapetalae</taxon>
        <taxon>asterids</taxon>
        <taxon>lamiids</taxon>
        <taxon>Solanales</taxon>
        <taxon>Solanaceae</taxon>
        <taxon>Nicotianoideae</taxon>
        <taxon>Nicotianeae</taxon>
        <taxon>Nicotiana</taxon>
    </lineage>
</organism>
<keyword evidence="1" id="KW-1185">Reference proteome</keyword>
<dbReference type="Proteomes" id="UP000790787">
    <property type="component" value="Chromosome 7"/>
</dbReference>
<reference evidence="1" key="1">
    <citation type="journal article" date="2014" name="Nat. Commun.">
        <title>The tobacco genome sequence and its comparison with those of tomato and potato.</title>
        <authorList>
            <person name="Sierro N."/>
            <person name="Battey J.N."/>
            <person name="Ouadi S."/>
            <person name="Bakaher N."/>
            <person name="Bovet L."/>
            <person name="Willig A."/>
            <person name="Goepfert S."/>
            <person name="Peitsch M.C."/>
            <person name="Ivanov N.V."/>
        </authorList>
    </citation>
    <scope>NUCLEOTIDE SEQUENCE [LARGE SCALE GENOMIC DNA]</scope>
</reference>
<gene>
    <name evidence="2" type="primary">LOC142162148</name>
</gene>